<evidence type="ECO:0000313" key="1">
    <source>
        <dbReference type="EMBL" id="KAJ3556285.1"/>
    </source>
</evidence>
<reference evidence="1" key="1">
    <citation type="submission" date="2022-07" db="EMBL/GenBank/DDBJ databases">
        <title>Genome Sequence of Leucocoprinus birnbaumii.</title>
        <authorList>
            <person name="Buettner E."/>
        </authorList>
    </citation>
    <scope>NUCLEOTIDE SEQUENCE</scope>
    <source>
        <strain evidence="1">VT141</strain>
    </source>
</reference>
<dbReference type="AlphaFoldDB" id="A0AAD5VL45"/>
<comment type="caution">
    <text evidence="1">The sequence shown here is derived from an EMBL/GenBank/DDBJ whole genome shotgun (WGS) entry which is preliminary data.</text>
</comment>
<evidence type="ECO:0008006" key="3">
    <source>
        <dbReference type="Google" id="ProtNLM"/>
    </source>
</evidence>
<dbReference type="EMBL" id="JANIEX010001593">
    <property type="protein sequence ID" value="KAJ3556285.1"/>
    <property type="molecule type" value="Genomic_DNA"/>
</dbReference>
<gene>
    <name evidence="1" type="ORF">NP233_g12015</name>
</gene>
<proteinExistence type="predicted"/>
<dbReference type="Proteomes" id="UP001213000">
    <property type="component" value="Unassembled WGS sequence"/>
</dbReference>
<organism evidence="1 2">
    <name type="scientific">Leucocoprinus birnbaumii</name>
    <dbReference type="NCBI Taxonomy" id="56174"/>
    <lineage>
        <taxon>Eukaryota</taxon>
        <taxon>Fungi</taxon>
        <taxon>Dikarya</taxon>
        <taxon>Basidiomycota</taxon>
        <taxon>Agaricomycotina</taxon>
        <taxon>Agaricomycetes</taxon>
        <taxon>Agaricomycetidae</taxon>
        <taxon>Agaricales</taxon>
        <taxon>Agaricineae</taxon>
        <taxon>Agaricaceae</taxon>
        <taxon>Leucocoprinus</taxon>
    </lineage>
</organism>
<keyword evidence="2" id="KW-1185">Reference proteome</keyword>
<dbReference type="InterPro" id="IPR027417">
    <property type="entry name" value="P-loop_NTPase"/>
</dbReference>
<dbReference type="SUPFAM" id="SSF52540">
    <property type="entry name" value="P-loop containing nucleoside triphosphate hydrolases"/>
    <property type="match status" value="2"/>
</dbReference>
<evidence type="ECO:0000313" key="2">
    <source>
        <dbReference type="Proteomes" id="UP001213000"/>
    </source>
</evidence>
<name>A0AAD5VL45_9AGAR</name>
<accession>A0AAD5VL45</accession>
<dbReference type="Gene3D" id="3.40.50.300">
    <property type="entry name" value="P-loop containing nucleotide triphosphate hydrolases"/>
    <property type="match status" value="2"/>
</dbReference>
<sequence length="356" mass="40707">MGLFTSKFHDYGNDPDNEIRIAVVGRTGSGISQLIHDITGIYKHGVASGISLRPFTQEITEVTTPSTLPSLPDVGKVVFIDTPGFDFSRGNSEQDMFMRLSQWVKRRYGSKVRLTGIIYMHNIWAEELIRRPPLLTSNALQDICGPDWREKIVFVNSHWSEEVQENGDEREEHLKGSYWSFMLSKGSKMTRYEAPERQDKAVEILRHILNEPEPHQETRIAQSQLIHDATGTYEHGLISGDGLRPFTTEITAINTTLEGFPHSGKVVLIDTPGFDFMQGNTEHDRFSELAEWAKQQYGPKARLDGIIYMHNIWNEELIHRSALLTSEALENLCGVGWRRKVIFVNSHWSEKVREDR</sequence>
<protein>
    <recommendedName>
        <fullName evidence="3">G domain-containing protein</fullName>
    </recommendedName>
</protein>